<evidence type="ECO:0000259" key="13">
    <source>
        <dbReference type="PROSITE" id="PS50885"/>
    </source>
</evidence>
<evidence type="ECO:0000256" key="3">
    <source>
        <dbReference type="ARBA" id="ARBA00012438"/>
    </source>
</evidence>
<feature type="domain" description="HAMP" evidence="13">
    <location>
        <begin position="159"/>
        <end position="211"/>
    </location>
</feature>
<keyword evidence="15" id="KW-1185">Reference proteome</keyword>
<keyword evidence="4" id="KW-0597">Phosphoprotein</keyword>
<keyword evidence="5" id="KW-0808">Transferase</keyword>
<dbReference type="Pfam" id="PF00672">
    <property type="entry name" value="HAMP"/>
    <property type="match status" value="1"/>
</dbReference>
<evidence type="ECO:0000256" key="7">
    <source>
        <dbReference type="ARBA" id="ARBA00023026"/>
    </source>
</evidence>
<evidence type="ECO:0000259" key="12">
    <source>
        <dbReference type="PROSITE" id="PS50109"/>
    </source>
</evidence>
<gene>
    <name evidence="14" type="ORF">KQI88_01735</name>
</gene>
<dbReference type="PROSITE" id="PS50885">
    <property type="entry name" value="HAMP"/>
    <property type="match status" value="1"/>
</dbReference>
<keyword evidence="6 14" id="KW-0418">Kinase</keyword>
<feature type="transmembrane region" description="Helical" evidence="11">
    <location>
        <begin position="139"/>
        <end position="158"/>
    </location>
</feature>
<dbReference type="InterPro" id="IPR003660">
    <property type="entry name" value="HAMP_dom"/>
</dbReference>
<dbReference type="SMART" id="SM00388">
    <property type="entry name" value="HisKA"/>
    <property type="match status" value="1"/>
</dbReference>
<dbReference type="InterPro" id="IPR005467">
    <property type="entry name" value="His_kinase_dom"/>
</dbReference>
<comment type="subcellular location">
    <subcellularLocation>
        <location evidence="2">Membrane</location>
        <topology evidence="2">Multi-pass membrane protein</topology>
    </subcellularLocation>
</comment>
<feature type="domain" description="Histidine kinase" evidence="12">
    <location>
        <begin position="219"/>
        <end position="431"/>
    </location>
</feature>
<dbReference type="PROSITE" id="PS50109">
    <property type="entry name" value="HIS_KIN"/>
    <property type="match status" value="1"/>
</dbReference>
<reference evidence="14 15" key="1">
    <citation type="submission" date="2021-06" db="EMBL/GenBank/DDBJ databases">
        <authorList>
            <person name="Sun Q."/>
            <person name="Li D."/>
        </authorList>
    </citation>
    <scope>NUCLEOTIDE SEQUENCE [LARGE SCALE GENOMIC DNA]</scope>
    <source>
        <strain evidence="14 15">MSJ-5</strain>
    </source>
</reference>
<keyword evidence="7" id="KW-0843">Virulence</keyword>
<keyword evidence="8 11" id="KW-0472">Membrane</keyword>
<dbReference type="CDD" id="cd00075">
    <property type="entry name" value="HATPase"/>
    <property type="match status" value="1"/>
</dbReference>
<evidence type="ECO:0000256" key="4">
    <source>
        <dbReference type="ARBA" id="ARBA00022553"/>
    </source>
</evidence>
<evidence type="ECO:0000256" key="2">
    <source>
        <dbReference type="ARBA" id="ARBA00004141"/>
    </source>
</evidence>
<comment type="function">
    <text evidence="9">Member of the two-component regulatory system HssS/HssR involved in intracellular heme homeostasis and tempering of staphylococcal virulence. HssS functions as a heme sensor histidine kinase which is autophosphorylated at a histidine residue and transfers its phosphate group to an aspartate residue of HssR. HssR/HssS activates the expression of hrtAB, an efflux pump, in response to extracellular heme, hemin, hemoglobin or blood.</text>
</comment>
<dbReference type="CDD" id="cd06225">
    <property type="entry name" value="HAMP"/>
    <property type="match status" value="1"/>
</dbReference>
<dbReference type="Pfam" id="PF00512">
    <property type="entry name" value="HisKA"/>
    <property type="match status" value="1"/>
</dbReference>
<dbReference type="InterPro" id="IPR003594">
    <property type="entry name" value="HATPase_dom"/>
</dbReference>
<dbReference type="EMBL" id="JAHLQK010000001">
    <property type="protein sequence ID" value="MBU5675136.1"/>
    <property type="molecule type" value="Genomic_DNA"/>
</dbReference>
<evidence type="ECO:0000256" key="1">
    <source>
        <dbReference type="ARBA" id="ARBA00000085"/>
    </source>
</evidence>
<proteinExistence type="predicted"/>
<dbReference type="PANTHER" id="PTHR45528:SF11">
    <property type="entry name" value="HISTIDINE KINASE"/>
    <property type="match status" value="1"/>
</dbReference>
<evidence type="ECO:0000313" key="15">
    <source>
        <dbReference type="Proteomes" id="UP000779508"/>
    </source>
</evidence>
<protein>
    <recommendedName>
        <fullName evidence="10">Heme sensor protein HssS</fullName>
        <ecNumber evidence="3">2.7.13.3</ecNumber>
    </recommendedName>
</protein>
<sequence length="431" mass="49069">MKKIRVKLAIFFVSLMFISSVFSFFVSIFFNNSSIRNELKLDEEAIAISILELEHKTDLSIDDIVNITSNFMYDVKIVEDINSLSITKEELKKIQDHEIVFLSRKAFPVATTMLMLDDSYIKISLHSNNNIFKMVSSRVSITLFSYVIIGAFLIALLGQRAVKPILKLTSATKEVAKGNFDIQLENTSDDEIGQLTKNFNKMTRELKSIEYLRKDFINSVSHEFKTPIASIQGFAKLLQNGNLSDDEKQEYTNIIVEETARLSKLSSNILKLSKLENQEVIDRKAVFSLDEQIRKSILLLEHEWSKKNIDFDIELDEVKYQGDEELLHQVWINLLSNAIKFSNSNSTISIRLYQINSAVEIKISDTGIGMDEKTLMRIFEKFYQGDKAHSYDGNGLGLSLVKRILDLCGGSICVKSKLHEGSTFTVELPII</sequence>
<dbReference type="InterPro" id="IPR003661">
    <property type="entry name" value="HisK_dim/P_dom"/>
</dbReference>
<evidence type="ECO:0000256" key="9">
    <source>
        <dbReference type="ARBA" id="ARBA00037219"/>
    </source>
</evidence>
<keyword evidence="11" id="KW-0812">Transmembrane</keyword>
<dbReference type="EC" id="2.7.13.3" evidence="3"/>
<dbReference type="PANTHER" id="PTHR45528">
    <property type="entry name" value="SENSOR HISTIDINE KINASE CPXA"/>
    <property type="match status" value="1"/>
</dbReference>
<dbReference type="Pfam" id="PF02518">
    <property type="entry name" value="HATPase_c"/>
    <property type="match status" value="1"/>
</dbReference>
<dbReference type="SMART" id="SM00387">
    <property type="entry name" value="HATPase_c"/>
    <property type="match status" value="1"/>
</dbReference>
<dbReference type="CDD" id="cd00082">
    <property type="entry name" value="HisKA"/>
    <property type="match status" value="1"/>
</dbReference>
<comment type="catalytic activity">
    <reaction evidence="1">
        <text>ATP + protein L-histidine = ADP + protein N-phospho-L-histidine.</text>
        <dbReference type="EC" id="2.7.13.3"/>
    </reaction>
</comment>
<dbReference type="InterPro" id="IPR050398">
    <property type="entry name" value="HssS/ArlS-like"/>
</dbReference>
<dbReference type="Proteomes" id="UP000779508">
    <property type="component" value="Unassembled WGS sequence"/>
</dbReference>
<evidence type="ECO:0000256" key="10">
    <source>
        <dbReference type="ARBA" id="ARBA00040841"/>
    </source>
</evidence>
<accession>A0ABS6G1B3</accession>
<dbReference type="SMART" id="SM00304">
    <property type="entry name" value="HAMP"/>
    <property type="match status" value="1"/>
</dbReference>
<evidence type="ECO:0000313" key="14">
    <source>
        <dbReference type="EMBL" id="MBU5675136.1"/>
    </source>
</evidence>
<name>A0ABS6G1B3_9FIRM</name>
<evidence type="ECO:0000256" key="5">
    <source>
        <dbReference type="ARBA" id="ARBA00022679"/>
    </source>
</evidence>
<organism evidence="14 15">
    <name type="scientific">Alkaliphilus flagellatus</name>
    <dbReference type="NCBI Taxonomy" id="2841507"/>
    <lineage>
        <taxon>Bacteria</taxon>
        <taxon>Bacillati</taxon>
        <taxon>Bacillota</taxon>
        <taxon>Clostridia</taxon>
        <taxon>Peptostreptococcales</taxon>
        <taxon>Natronincolaceae</taxon>
        <taxon>Alkaliphilus</taxon>
    </lineage>
</organism>
<dbReference type="RefSeq" id="WP_216414639.1">
    <property type="nucleotide sequence ID" value="NZ_JAHLQK010000001.1"/>
</dbReference>
<evidence type="ECO:0000256" key="6">
    <source>
        <dbReference type="ARBA" id="ARBA00022777"/>
    </source>
</evidence>
<dbReference type="GO" id="GO:0016301">
    <property type="term" value="F:kinase activity"/>
    <property type="evidence" value="ECO:0007669"/>
    <property type="project" value="UniProtKB-KW"/>
</dbReference>
<feature type="transmembrane region" description="Helical" evidence="11">
    <location>
        <begin position="9"/>
        <end position="30"/>
    </location>
</feature>
<evidence type="ECO:0000256" key="11">
    <source>
        <dbReference type="SAM" id="Phobius"/>
    </source>
</evidence>
<comment type="caution">
    <text evidence="14">The sequence shown here is derived from an EMBL/GenBank/DDBJ whole genome shotgun (WGS) entry which is preliminary data.</text>
</comment>
<evidence type="ECO:0000256" key="8">
    <source>
        <dbReference type="ARBA" id="ARBA00023136"/>
    </source>
</evidence>
<keyword evidence="11" id="KW-1133">Transmembrane helix</keyword>